<evidence type="ECO:0000256" key="1">
    <source>
        <dbReference type="SAM" id="MobiDB-lite"/>
    </source>
</evidence>
<feature type="compositionally biased region" description="Basic and acidic residues" evidence="1">
    <location>
        <begin position="161"/>
        <end position="186"/>
    </location>
</feature>
<accession>A0AB34KM59</accession>
<dbReference type="EMBL" id="JAAQHG020000028">
    <property type="protein sequence ID" value="KAL1584104.1"/>
    <property type="molecule type" value="Genomic_DNA"/>
</dbReference>
<protein>
    <submittedName>
        <fullName evidence="2">Uncharacterized protein</fullName>
    </submittedName>
</protein>
<evidence type="ECO:0000313" key="2">
    <source>
        <dbReference type="EMBL" id="KAL1584104.1"/>
    </source>
</evidence>
<dbReference type="RefSeq" id="XP_069227210.1">
    <property type="nucleotide sequence ID" value="XM_069375901.1"/>
</dbReference>
<evidence type="ECO:0000313" key="3">
    <source>
        <dbReference type="Proteomes" id="UP000803884"/>
    </source>
</evidence>
<sequence>MPTRGTKPIIIAAAPSTTTTYTTSNLSPSTPPSPKTVRFAPRSDELPSRPATSQEAWSLYHFENHAHGCAACHKARRSLLCDTGYHLAQDVAVHVRLHAGELCSTRPDDDGKLLRVEIPHGYNKVKTLLGAEAKGKKVKKSAPVVSYEDAERRRSSSLSPRRRDREHHREKVTVEPSRSSHEEKRASAAKPKAKTQHYATVEVKPIAGNDRFHEYEQGGPVRLPERPKRGSLYEADMKRPRKEFRIEERAPLEKKVERGRDREREREERREMRRRERERGPEDRERERRRVY</sequence>
<dbReference type="Proteomes" id="UP000803884">
    <property type="component" value="Unassembled WGS sequence"/>
</dbReference>
<feature type="compositionally biased region" description="Low complexity" evidence="1">
    <location>
        <begin position="18"/>
        <end position="28"/>
    </location>
</feature>
<proteinExistence type="predicted"/>
<gene>
    <name evidence="2" type="ORF">WHR41_07296</name>
</gene>
<feature type="region of interest" description="Disordered" evidence="1">
    <location>
        <begin position="134"/>
        <end position="292"/>
    </location>
</feature>
<comment type="caution">
    <text evidence="2">The sequence shown here is derived from an EMBL/GenBank/DDBJ whole genome shotgun (WGS) entry which is preliminary data.</text>
</comment>
<name>A0AB34KM59_9PEZI</name>
<organism evidence="2 3">
    <name type="scientific">Cladosporium halotolerans</name>
    <dbReference type="NCBI Taxonomy" id="1052096"/>
    <lineage>
        <taxon>Eukaryota</taxon>
        <taxon>Fungi</taxon>
        <taxon>Dikarya</taxon>
        <taxon>Ascomycota</taxon>
        <taxon>Pezizomycotina</taxon>
        <taxon>Dothideomycetes</taxon>
        <taxon>Dothideomycetidae</taxon>
        <taxon>Cladosporiales</taxon>
        <taxon>Cladosporiaceae</taxon>
        <taxon>Cladosporium</taxon>
    </lineage>
</organism>
<feature type="compositionally biased region" description="Basic and acidic residues" evidence="1">
    <location>
        <begin position="235"/>
        <end position="292"/>
    </location>
</feature>
<reference evidence="2 3" key="1">
    <citation type="journal article" date="2020" name="Microbiol. Resour. Announc.">
        <title>Draft Genome Sequence of a Cladosporium Species Isolated from the Mesophotic Ascidian Didemnum maculosum.</title>
        <authorList>
            <person name="Gioti A."/>
            <person name="Siaperas R."/>
            <person name="Nikolaivits E."/>
            <person name="Le Goff G."/>
            <person name="Ouazzani J."/>
            <person name="Kotoulas G."/>
            <person name="Topakas E."/>
        </authorList>
    </citation>
    <scope>NUCLEOTIDE SEQUENCE [LARGE SCALE GENOMIC DNA]</scope>
    <source>
        <strain evidence="2 3">TM138-S3</strain>
    </source>
</reference>
<dbReference type="AlphaFoldDB" id="A0AB34KM59"/>
<feature type="region of interest" description="Disordered" evidence="1">
    <location>
        <begin position="18"/>
        <end position="49"/>
    </location>
</feature>
<keyword evidence="3" id="KW-1185">Reference proteome</keyword>
<dbReference type="GeneID" id="96008739"/>